<organism evidence="1 2">
    <name type="scientific">Acetobacter sacchari</name>
    <dbReference type="NCBI Taxonomy" id="2661687"/>
    <lineage>
        <taxon>Bacteria</taxon>
        <taxon>Pseudomonadati</taxon>
        <taxon>Pseudomonadota</taxon>
        <taxon>Alphaproteobacteria</taxon>
        <taxon>Acetobacterales</taxon>
        <taxon>Acetobacteraceae</taxon>
        <taxon>Acetobacter</taxon>
    </lineage>
</organism>
<gene>
    <name evidence="1" type="ORF">J2D73_12570</name>
</gene>
<comment type="caution">
    <text evidence="1">The sequence shown here is derived from an EMBL/GenBank/DDBJ whole genome shotgun (WGS) entry which is preliminary data.</text>
</comment>
<evidence type="ECO:0000313" key="1">
    <source>
        <dbReference type="EMBL" id="MBO1360622.1"/>
    </source>
</evidence>
<reference evidence="1 2" key="1">
    <citation type="submission" date="2021-03" db="EMBL/GenBank/DDBJ databases">
        <title>The complete genome sequence of Acetobacter sacchari TBRC 11175.</title>
        <authorList>
            <person name="Charoenyingcharoen P."/>
            <person name="Yukphan P."/>
        </authorList>
    </citation>
    <scope>NUCLEOTIDE SEQUENCE [LARGE SCALE GENOMIC DNA]</scope>
    <source>
        <strain evidence="1 2">TBRC 11175</strain>
    </source>
</reference>
<accession>A0ABS3LXH5</accession>
<dbReference type="EMBL" id="JAFVMF010000012">
    <property type="protein sequence ID" value="MBO1360622.1"/>
    <property type="molecule type" value="Genomic_DNA"/>
</dbReference>
<keyword evidence="2" id="KW-1185">Reference proteome</keyword>
<sequence>MTDKLPTPQDMAEAIFSLSLSQMRSIAIMQSVLEQYHEQMSPEARERIEQSLGESFETADKINTRFAEFEW</sequence>
<dbReference type="RefSeq" id="WP_207881882.1">
    <property type="nucleotide sequence ID" value="NZ_JAFVMF010000012.1"/>
</dbReference>
<proteinExistence type="predicted"/>
<evidence type="ECO:0000313" key="2">
    <source>
        <dbReference type="Proteomes" id="UP000664771"/>
    </source>
</evidence>
<dbReference type="Proteomes" id="UP000664771">
    <property type="component" value="Unassembled WGS sequence"/>
</dbReference>
<name>A0ABS3LXH5_9PROT</name>
<protein>
    <submittedName>
        <fullName evidence="1">Uncharacterized protein</fullName>
    </submittedName>
</protein>